<feature type="domain" description="Metallo-beta-lactamase" evidence="1">
    <location>
        <begin position="21"/>
        <end position="141"/>
    </location>
</feature>
<dbReference type="AlphaFoldDB" id="G9YGR7"/>
<dbReference type="InterPro" id="IPR036866">
    <property type="entry name" value="RibonucZ/Hydroxyglut_hydro"/>
</dbReference>
<dbReference type="RefSeq" id="WP_006789823.1">
    <property type="nucleotide sequence ID" value="NZ_JH417579.1"/>
</dbReference>
<dbReference type="Proteomes" id="UP000005481">
    <property type="component" value="Unassembled WGS sequence"/>
</dbReference>
<dbReference type="InterPro" id="IPR050114">
    <property type="entry name" value="UPF0173_UPF0282_UlaG_hydrolase"/>
</dbReference>
<comment type="caution">
    <text evidence="2">The sequence shown here is derived from an EMBL/GenBank/DDBJ whole genome shotgun (WGS) entry which is preliminary data.</text>
</comment>
<name>G9YGR7_9FIRM</name>
<dbReference type="PANTHER" id="PTHR43546:SF3">
    <property type="entry name" value="UPF0173 METAL-DEPENDENT HYDROLASE MJ1163"/>
    <property type="match status" value="1"/>
</dbReference>
<dbReference type="PATRIC" id="fig|861450.3.peg.791"/>
<dbReference type="EMBL" id="AGCJ01000029">
    <property type="protein sequence ID" value="EHM41705.1"/>
    <property type="molecule type" value="Genomic_DNA"/>
</dbReference>
<dbReference type="STRING" id="861450.HMPREF0080_00837"/>
<dbReference type="SUPFAM" id="SSF56281">
    <property type="entry name" value="Metallo-hydrolase/oxidoreductase"/>
    <property type="match status" value="1"/>
</dbReference>
<dbReference type="Gene3D" id="3.60.15.10">
    <property type="entry name" value="Ribonuclease Z/Hydroxyacylglutathione hydrolase-like"/>
    <property type="match status" value="1"/>
</dbReference>
<evidence type="ECO:0000259" key="1">
    <source>
        <dbReference type="Pfam" id="PF12706"/>
    </source>
</evidence>
<dbReference type="InterPro" id="IPR001279">
    <property type="entry name" value="Metallo-B-lactamas"/>
</dbReference>
<gene>
    <name evidence="2" type="ORF">HMPREF0080_00837</name>
</gene>
<dbReference type="HOGENOM" id="CLU_070010_4_2_9"/>
<organism evidence="2 3">
    <name type="scientific">Anaeroglobus geminatus F0357</name>
    <dbReference type="NCBI Taxonomy" id="861450"/>
    <lineage>
        <taxon>Bacteria</taxon>
        <taxon>Bacillati</taxon>
        <taxon>Bacillota</taxon>
        <taxon>Negativicutes</taxon>
        <taxon>Veillonellales</taxon>
        <taxon>Veillonellaceae</taxon>
        <taxon>Anaeroglobus</taxon>
    </lineage>
</organism>
<sequence>MELIYYGHSCFALHHKDIMFLVDPFFTGNTWETAKADDIMCNYIFVSHGHDDHYGDRPCIAVRNHALFISTPEVVSRAEKAGIAVKAMHLGGKGDFPFGTIRMVPAFHGAGVPGGHAAGALITFFGKTIYYAGDTCFFSDMGLLKRSAY</sequence>
<protein>
    <submittedName>
        <fullName evidence="2">Metallo-beta-lactamase domain protein</fullName>
    </submittedName>
</protein>
<accession>G9YGR7</accession>
<keyword evidence="3" id="KW-1185">Reference proteome</keyword>
<dbReference type="Pfam" id="PF12706">
    <property type="entry name" value="Lactamase_B_2"/>
    <property type="match status" value="1"/>
</dbReference>
<proteinExistence type="predicted"/>
<evidence type="ECO:0000313" key="3">
    <source>
        <dbReference type="Proteomes" id="UP000005481"/>
    </source>
</evidence>
<dbReference type="PANTHER" id="PTHR43546">
    <property type="entry name" value="UPF0173 METAL-DEPENDENT HYDROLASE MJ1163-RELATED"/>
    <property type="match status" value="1"/>
</dbReference>
<evidence type="ECO:0000313" key="2">
    <source>
        <dbReference type="EMBL" id="EHM41705.1"/>
    </source>
</evidence>
<reference evidence="2 3" key="1">
    <citation type="submission" date="2011-08" db="EMBL/GenBank/DDBJ databases">
        <authorList>
            <person name="Weinstock G."/>
            <person name="Sodergren E."/>
            <person name="Clifton S."/>
            <person name="Fulton L."/>
            <person name="Fulton B."/>
            <person name="Courtney L."/>
            <person name="Fronick C."/>
            <person name="Harrison M."/>
            <person name="Strong C."/>
            <person name="Farmer C."/>
            <person name="Delahaunty K."/>
            <person name="Markovic C."/>
            <person name="Hall O."/>
            <person name="Minx P."/>
            <person name="Tomlinson C."/>
            <person name="Mitreva M."/>
            <person name="Hou S."/>
            <person name="Chen J."/>
            <person name="Wollam A."/>
            <person name="Pepin K.H."/>
            <person name="Johnson M."/>
            <person name="Bhonagiri V."/>
            <person name="Zhang X."/>
            <person name="Suruliraj S."/>
            <person name="Warren W."/>
            <person name="Chinwalla A."/>
            <person name="Mardis E.R."/>
            <person name="Wilson R.K."/>
        </authorList>
    </citation>
    <scope>NUCLEOTIDE SEQUENCE [LARGE SCALE GENOMIC DNA]</scope>
    <source>
        <strain evidence="2 3">F0357</strain>
    </source>
</reference>
<dbReference type="eggNOG" id="COG2220">
    <property type="taxonomic scope" value="Bacteria"/>
</dbReference>